<dbReference type="EMBL" id="JAURVH010001516">
    <property type="protein sequence ID" value="KAK5931296.1"/>
    <property type="molecule type" value="Genomic_DNA"/>
</dbReference>
<comment type="caution">
    <text evidence="2">The sequence shown here is derived from an EMBL/GenBank/DDBJ whole genome shotgun (WGS) entry which is preliminary data.</text>
</comment>
<evidence type="ECO:0000313" key="2">
    <source>
        <dbReference type="EMBL" id="KAK5931296.1"/>
    </source>
</evidence>
<organism evidence="2 3">
    <name type="scientific">Champsocephalus gunnari</name>
    <name type="common">Mackerel icefish</name>
    <dbReference type="NCBI Taxonomy" id="52237"/>
    <lineage>
        <taxon>Eukaryota</taxon>
        <taxon>Metazoa</taxon>
        <taxon>Chordata</taxon>
        <taxon>Craniata</taxon>
        <taxon>Vertebrata</taxon>
        <taxon>Euteleostomi</taxon>
        <taxon>Actinopterygii</taxon>
        <taxon>Neopterygii</taxon>
        <taxon>Teleostei</taxon>
        <taxon>Neoteleostei</taxon>
        <taxon>Acanthomorphata</taxon>
        <taxon>Eupercaria</taxon>
        <taxon>Perciformes</taxon>
        <taxon>Notothenioidei</taxon>
        <taxon>Channichthyidae</taxon>
        <taxon>Champsocephalus</taxon>
    </lineage>
</organism>
<keyword evidence="3" id="KW-1185">Reference proteome</keyword>
<reference evidence="2 3" key="1">
    <citation type="journal article" date="2023" name="Mol. Biol. Evol.">
        <title>Genomics of Secondarily Temperate Adaptation in the Only Non-Antarctic Icefish.</title>
        <authorList>
            <person name="Rivera-Colon A.G."/>
            <person name="Rayamajhi N."/>
            <person name="Minhas B.F."/>
            <person name="Madrigal G."/>
            <person name="Bilyk K.T."/>
            <person name="Yoon V."/>
            <person name="Hune M."/>
            <person name="Gregory S."/>
            <person name="Cheng C.H.C."/>
            <person name="Catchen J.M."/>
        </authorList>
    </citation>
    <scope>NUCLEOTIDE SEQUENCE [LARGE SCALE GENOMIC DNA]</scope>
    <source>
        <tissue evidence="2">White muscle</tissue>
    </source>
</reference>
<gene>
    <name evidence="2" type="ORF">CgunFtcFv8_027457</name>
</gene>
<protein>
    <submittedName>
        <fullName evidence="2">Uncharacterized protein</fullName>
    </submittedName>
</protein>
<dbReference type="AlphaFoldDB" id="A0AAN8HWT5"/>
<sequence length="94" mass="10501">MSPFTAQTLNRKPSVLCRQTHIRVAPDVRAPSLTAVNERILHRELFWRFNHGTGNDVCWEAPAAQLRLGEALVQPPPPPLPHVPALEEAGQENH</sequence>
<evidence type="ECO:0000313" key="3">
    <source>
        <dbReference type="Proteomes" id="UP001331515"/>
    </source>
</evidence>
<dbReference type="Proteomes" id="UP001331515">
    <property type="component" value="Unassembled WGS sequence"/>
</dbReference>
<evidence type="ECO:0000256" key="1">
    <source>
        <dbReference type="SAM" id="MobiDB-lite"/>
    </source>
</evidence>
<accession>A0AAN8HWT5</accession>
<proteinExistence type="predicted"/>
<name>A0AAN8HWT5_CHAGU</name>
<feature type="region of interest" description="Disordered" evidence="1">
    <location>
        <begin position="74"/>
        <end position="94"/>
    </location>
</feature>